<sequence>MSWDGSQVVLHSEDPNKPEAVHLYDQGNQIAQLYFQNQQWEAPSALRKSTRLESCRCLQKFSGYTKFMTTSTDHWDDSTERFIACDGTKTMIYSTGYDWQCLYTIQMSDVDDFKKARKLVFAACGAMFAWQDSPFQLSLWSVETGKLRHLLTHHSEIEEYMASSNGRLVAVFSKDRAYFFSAQSGNLIHPRAIPCARSTGYFSGSRGFLYQDVGTTAYSPEKLVLADIESLIPIGICKLQRRAHFNSISKYICFQGIQEHGGLESTIVSQSYGSILHISYLNEILAPPKDSQHSICGTACEHQLQQLQHMDDATIIPHSGEPQPLSAFRQAGIVPTRVVLYSNVNMAKKYIAKFRFYTLKKRDQLVAIYAGHSASIMIIWQLPVNPENNLKLIHVSCLEDAAEPAVVRACPHENLLSVLRDKDDIKVSLGRVYPFGNTMYFMTVDTILGTDSRYHLHLREKTEPASKEEAVSIKQKIKQGIQLAELRVSETVCKYVSIVFGILTEIKGGRYDPLATDLFDNGQYQNWPLHVLLMIYFFFAVIVILNMLIALINAAYSKGDINWRQVWLENRLRLVERAENISYHIPGLRASYNWFPDRIFYTATPYQVKQYWKRIKTIDEEIVFDLEEESAESSSPSAPLAPMASITPSSPASRLSITPTVASSMNATLCLGREVVQTPDVYTSANMEQSSGYQMGGTERRLEDELSKVKEQIRVQHEIQIAEHKNEISGLKNQMVELKSELLDMKNDMQSILTALSTLHRHQ</sequence>
<dbReference type="SUPFAM" id="SSF69322">
    <property type="entry name" value="Tricorn protease domain 2"/>
    <property type="match status" value="1"/>
</dbReference>
<evidence type="ECO:0000313" key="4">
    <source>
        <dbReference type="EMBL" id="KAF9584840.1"/>
    </source>
</evidence>
<dbReference type="OrthoDB" id="310870at2759"/>
<evidence type="ECO:0008006" key="6">
    <source>
        <dbReference type="Google" id="ProtNLM"/>
    </source>
</evidence>
<feature type="compositionally biased region" description="Low complexity" evidence="2">
    <location>
        <begin position="633"/>
        <end position="645"/>
    </location>
</feature>
<evidence type="ECO:0000256" key="1">
    <source>
        <dbReference type="SAM" id="Coils"/>
    </source>
</evidence>
<keyword evidence="3" id="KW-1133">Transmembrane helix</keyword>
<keyword evidence="3" id="KW-0812">Transmembrane</keyword>
<proteinExistence type="predicted"/>
<reference evidence="4" key="1">
    <citation type="journal article" date="2020" name="Fungal Divers.">
        <title>Resolving the Mortierellaceae phylogeny through synthesis of multi-gene phylogenetics and phylogenomics.</title>
        <authorList>
            <person name="Vandepol N."/>
            <person name="Liber J."/>
            <person name="Desiro A."/>
            <person name="Na H."/>
            <person name="Kennedy M."/>
            <person name="Barry K."/>
            <person name="Grigoriev I.V."/>
            <person name="Miller A.N."/>
            <person name="O'Donnell K."/>
            <person name="Stajich J.E."/>
            <person name="Bonito G."/>
        </authorList>
    </citation>
    <scope>NUCLEOTIDE SEQUENCE</scope>
    <source>
        <strain evidence="4">KOD1015</strain>
    </source>
</reference>
<dbReference type="InterPro" id="IPR015943">
    <property type="entry name" value="WD40/YVTN_repeat-like_dom_sf"/>
</dbReference>
<dbReference type="Gene3D" id="2.130.10.10">
    <property type="entry name" value="YVTN repeat-like/Quinoprotein amine dehydrogenase"/>
    <property type="match status" value="1"/>
</dbReference>
<protein>
    <recommendedName>
        <fullName evidence="6">Ion transport domain-containing protein</fullName>
    </recommendedName>
</protein>
<keyword evidence="5" id="KW-1185">Reference proteome</keyword>
<name>A0A9P6G211_9FUNG</name>
<evidence type="ECO:0000256" key="2">
    <source>
        <dbReference type="SAM" id="MobiDB-lite"/>
    </source>
</evidence>
<keyword evidence="1" id="KW-0175">Coiled coil</keyword>
<organism evidence="4 5">
    <name type="scientific">Lunasporangiospora selenospora</name>
    <dbReference type="NCBI Taxonomy" id="979761"/>
    <lineage>
        <taxon>Eukaryota</taxon>
        <taxon>Fungi</taxon>
        <taxon>Fungi incertae sedis</taxon>
        <taxon>Mucoromycota</taxon>
        <taxon>Mortierellomycotina</taxon>
        <taxon>Mortierellomycetes</taxon>
        <taxon>Mortierellales</taxon>
        <taxon>Mortierellaceae</taxon>
        <taxon>Lunasporangiospora</taxon>
    </lineage>
</organism>
<comment type="caution">
    <text evidence="4">The sequence shown here is derived from an EMBL/GenBank/DDBJ whole genome shotgun (WGS) entry which is preliminary data.</text>
</comment>
<keyword evidence="3" id="KW-0472">Membrane</keyword>
<feature type="coiled-coil region" evidence="1">
    <location>
        <begin position="714"/>
        <end position="748"/>
    </location>
</feature>
<accession>A0A9P6G211</accession>
<dbReference type="EMBL" id="JAABOA010000316">
    <property type="protein sequence ID" value="KAF9584840.1"/>
    <property type="molecule type" value="Genomic_DNA"/>
</dbReference>
<feature type="region of interest" description="Disordered" evidence="2">
    <location>
        <begin position="633"/>
        <end position="652"/>
    </location>
</feature>
<evidence type="ECO:0000313" key="5">
    <source>
        <dbReference type="Proteomes" id="UP000780801"/>
    </source>
</evidence>
<gene>
    <name evidence="4" type="ORF">BGW38_004976</name>
</gene>
<dbReference type="AlphaFoldDB" id="A0A9P6G211"/>
<feature type="transmembrane region" description="Helical" evidence="3">
    <location>
        <begin position="533"/>
        <end position="556"/>
    </location>
</feature>
<evidence type="ECO:0000256" key="3">
    <source>
        <dbReference type="SAM" id="Phobius"/>
    </source>
</evidence>
<dbReference type="Proteomes" id="UP000780801">
    <property type="component" value="Unassembled WGS sequence"/>
</dbReference>